<accession>A0A3B1CLK1</accession>
<keyword evidence="1" id="KW-0472">Membrane</keyword>
<dbReference type="PANTHER" id="PTHR31876">
    <property type="entry name" value="COV-LIKE PROTEIN 1"/>
    <property type="match status" value="1"/>
</dbReference>
<dbReference type="InterPro" id="IPR007462">
    <property type="entry name" value="COV1-like"/>
</dbReference>
<feature type="transmembrane region" description="Helical" evidence="1">
    <location>
        <begin position="63"/>
        <end position="84"/>
    </location>
</feature>
<name>A0A3B1CLK1_9ZZZZ</name>
<keyword evidence="1" id="KW-0812">Transmembrane</keyword>
<dbReference type="PANTHER" id="PTHR31876:SF26">
    <property type="entry name" value="PROTEIN LIKE COV 2"/>
    <property type="match status" value="1"/>
</dbReference>
<proteinExistence type="predicted"/>
<evidence type="ECO:0000313" key="2">
    <source>
        <dbReference type="EMBL" id="VAX29192.1"/>
    </source>
</evidence>
<evidence type="ECO:0000256" key="1">
    <source>
        <dbReference type="SAM" id="Phobius"/>
    </source>
</evidence>
<dbReference type="AlphaFoldDB" id="A0A3B1CLK1"/>
<dbReference type="Pfam" id="PF04367">
    <property type="entry name" value="DUF502"/>
    <property type="match status" value="1"/>
</dbReference>
<dbReference type="EMBL" id="UOGF01000048">
    <property type="protein sequence ID" value="VAX29192.1"/>
    <property type="molecule type" value="Genomic_DNA"/>
</dbReference>
<feature type="transmembrane region" description="Helical" evidence="1">
    <location>
        <begin position="21"/>
        <end position="43"/>
    </location>
</feature>
<organism evidence="2">
    <name type="scientific">hydrothermal vent metagenome</name>
    <dbReference type="NCBI Taxonomy" id="652676"/>
    <lineage>
        <taxon>unclassified sequences</taxon>
        <taxon>metagenomes</taxon>
        <taxon>ecological metagenomes</taxon>
    </lineage>
</organism>
<sequence length="230" mass="25646">MSKPTQEESPRKKQKIGHKIRLRRYFITGLLVIVPMGGTYLILKTLLVMMEGVLGNFMKSGDLYYIPGFGILLLLALIFFAGLFTTNVFGRKLFNLWEKLLSSVPLVKNVYSMVKSLVDTLSMQAGENKNFSRVVLIEYPRSGLFTYGFVTGEMDKTIERVSKGKALSIFIPTVPNPISGFLILVPEGDVIPLTLTVEDGMKIVFSVGLYRPELKVDESQVPKVIEEGSA</sequence>
<protein>
    <submittedName>
        <fullName evidence="2">Uncharacterized membrane anchored protein Mext_4159</fullName>
    </submittedName>
</protein>
<reference evidence="2" key="1">
    <citation type="submission" date="2018-06" db="EMBL/GenBank/DDBJ databases">
        <authorList>
            <person name="Zhirakovskaya E."/>
        </authorList>
    </citation>
    <scope>NUCLEOTIDE SEQUENCE</scope>
</reference>
<keyword evidence="1" id="KW-1133">Transmembrane helix</keyword>
<gene>
    <name evidence="2" type="ORF">MNBD_NITROSPIRAE01-1276</name>
</gene>